<organism evidence="2 3">
    <name type="scientific">Dactylonectria macrodidyma</name>
    <dbReference type="NCBI Taxonomy" id="307937"/>
    <lineage>
        <taxon>Eukaryota</taxon>
        <taxon>Fungi</taxon>
        <taxon>Dikarya</taxon>
        <taxon>Ascomycota</taxon>
        <taxon>Pezizomycotina</taxon>
        <taxon>Sordariomycetes</taxon>
        <taxon>Hypocreomycetidae</taxon>
        <taxon>Hypocreales</taxon>
        <taxon>Nectriaceae</taxon>
        <taxon>Dactylonectria</taxon>
    </lineage>
</organism>
<name>A0A9P9DVF0_9HYPO</name>
<feature type="domain" description="Heterokaryon incompatibility" evidence="1">
    <location>
        <begin position="198"/>
        <end position="356"/>
    </location>
</feature>
<reference evidence="2" key="1">
    <citation type="journal article" date="2021" name="Nat. Commun.">
        <title>Genetic determinants of endophytism in the Arabidopsis root mycobiome.</title>
        <authorList>
            <person name="Mesny F."/>
            <person name="Miyauchi S."/>
            <person name="Thiergart T."/>
            <person name="Pickel B."/>
            <person name="Atanasova L."/>
            <person name="Karlsson M."/>
            <person name="Huettel B."/>
            <person name="Barry K.W."/>
            <person name="Haridas S."/>
            <person name="Chen C."/>
            <person name="Bauer D."/>
            <person name="Andreopoulos W."/>
            <person name="Pangilinan J."/>
            <person name="LaButti K."/>
            <person name="Riley R."/>
            <person name="Lipzen A."/>
            <person name="Clum A."/>
            <person name="Drula E."/>
            <person name="Henrissat B."/>
            <person name="Kohler A."/>
            <person name="Grigoriev I.V."/>
            <person name="Martin F.M."/>
            <person name="Hacquard S."/>
        </authorList>
    </citation>
    <scope>NUCLEOTIDE SEQUENCE</scope>
    <source>
        <strain evidence="2">MPI-CAGE-AT-0147</strain>
    </source>
</reference>
<evidence type="ECO:0000313" key="3">
    <source>
        <dbReference type="Proteomes" id="UP000738349"/>
    </source>
</evidence>
<dbReference type="Proteomes" id="UP000738349">
    <property type="component" value="Unassembled WGS sequence"/>
</dbReference>
<dbReference type="OrthoDB" id="5362512at2759"/>
<dbReference type="Pfam" id="PF06985">
    <property type="entry name" value="HET"/>
    <property type="match status" value="1"/>
</dbReference>
<comment type="caution">
    <text evidence="2">The sequence shown here is derived from an EMBL/GenBank/DDBJ whole genome shotgun (WGS) entry which is preliminary data.</text>
</comment>
<dbReference type="InterPro" id="IPR010730">
    <property type="entry name" value="HET"/>
</dbReference>
<gene>
    <name evidence="2" type="ORF">EDB81DRAFT_860630</name>
</gene>
<dbReference type="EMBL" id="JAGMUV010000020">
    <property type="protein sequence ID" value="KAH7125963.1"/>
    <property type="molecule type" value="Genomic_DNA"/>
</dbReference>
<keyword evidence="3" id="KW-1185">Reference proteome</keyword>
<proteinExistence type="predicted"/>
<sequence length="668" mass="75139">MTLCGRCLQVVRKEHPMIRIAGEEPTVDHHNTFRALRQSAKSCELCMAILESATHDRSLEEEADLERTFEGLKLRVEVNHYLCTPYQSSPPSSNDISAWGLRAYWIREEMSTSLILRKELDDTRERPIWTSSRPATVEALLPTILTWLKECDDMHTSECSIERVPKLPVLPTRCIDVGGDDGPVEPRLAISGGCHGRYTTLSHCWGKGQLPARLTTSSVLPLSDAIHFDTLPRTYRDAISITRALGIRYIWIDSLCIIQDDADDWERESANMASIYRNAYLNIAATSALDSDGGCMYTPRPTTSFQIEPPPRWSSRGHFGDAADSEQATPALLRPSSSARKLEKAALNTRAWVLQEVCLSRRTIHFAQDQMYWFCAEREASEDGTHVHTPHYGSPRAPLLGPPHWLMGQRDQVTRGSVYTMWWTLVEDYSSRALTHASDKMAALAGLTQFFHERLSEDEPVAGMWKAELVDSLCWTCDPFQVGDALPTPGPPSWSWMSIDGPIKRNCCRMPNELPGERSEKELAIESVDVTWSGRLLTSSMQGGRLVGRGLLAELDFRLEEEHLHHCASTGTTGQMILFQGESRVVGRFKFDRHADVSKGAVRCLAVTLKQVTLNFCPPQEPVYFWFHVLILEPTGREDGEFRRIGAGKVWANSGVFDQLQPQMVQIV</sequence>
<accession>A0A9P9DVF0</accession>
<dbReference type="PANTHER" id="PTHR33112">
    <property type="entry name" value="DOMAIN PROTEIN, PUTATIVE-RELATED"/>
    <property type="match status" value="1"/>
</dbReference>
<protein>
    <submittedName>
        <fullName evidence="2">Heterokaryon incompatibility protein-domain-containing protein</fullName>
    </submittedName>
</protein>
<evidence type="ECO:0000259" key="1">
    <source>
        <dbReference type="Pfam" id="PF06985"/>
    </source>
</evidence>
<dbReference type="PANTHER" id="PTHR33112:SF10">
    <property type="entry name" value="TOL"/>
    <property type="match status" value="1"/>
</dbReference>
<dbReference type="AlphaFoldDB" id="A0A9P9DVF0"/>
<evidence type="ECO:0000313" key="2">
    <source>
        <dbReference type="EMBL" id="KAH7125963.1"/>
    </source>
</evidence>